<proteinExistence type="predicted"/>
<name>A0A2N9MA29_9BACT</name>
<dbReference type="PANTHER" id="PTHR40036:SF1">
    <property type="entry name" value="MACROCIN O-METHYLTRANSFERASE"/>
    <property type="match status" value="1"/>
</dbReference>
<keyword evidence="1" id="KW-0808">Transferase</keyword>
<organism evidence="1 2">
    <name type="scientific">Candidatus Sulfuritelmatomonas gaucii</name>
    <dbReference type="NCBI Taxonomy" id="2043161"/>
    <lineage>
        <taxon>Bacteria</taxon>
        <taxon>Pseudomonadati</taxon>
        <taxon>Acidobacteriota</taxon>
        <taxon>Terriglobia</taxon>
        <taxon>Terriglobales</taxon>
        <taxon>Acidobacteriaceae</taxon>
        <taxon>Candidatus Sulfuritelmatomonas</taxon>
    </lineage>
</organism>
<accession>A0A2N9MA29</accession>
<dbReference type="OrthoDB" id="460413at2"/>
<sequence>MQLIDLVKIVAFRYTKFGRPRYPFPNIEPVELATLICEIDRLKHTAGSIVEIGVARGMTTRFLSEHLVRSGYSNQKYYAIDTFQSFLKRDIDYEVNHRGKKRWNFRGQFKYNDFEVWKRNFKEFPFVKAIQSDCVVFDYGSIAPIKIAFLDVDLYLPIKHSLPKIYEHVCEGGIIFVDDVRDNYQYDGSYQAYMEFCNEMKITPTILGNKCGVIRK</sequence>
<dbReference type="GO" id="GO:0008168">
    <property type="term" value="F:methyltransferase activity"/>
    <property type="evidence" value="ECO:0007669"/>
    <property type="project" value="UniProtKB-KW"/>
</dbReference>
<dbReference type="Gene3D" id="3.40.50.150">
    <property type="entry name" value="Vaccinia Virus protein VP39"/>
    <property type="match status" value="1"/>
</dbReference>
<protein>
    <submittedName>
        <fullName evidence="1">Putative Macrocin-O-methyltransferase TylF</fullName>
    </submittedName>
</protein>
<keyword evidence="1" id="KW-0489">Methyltransferase</keyword>
<dbReference type="GO" id="GO:0032259">
    <property type="term" value="P:methylation"/>
    <property type="evidence" value="ECO:0007669"/>
    <property type="project" value="UniProtKB-KW"/>
</dbReference>
<dbReference type="AlphaFoldDB" id="A0A2N9MA29"/>
<dbReference type="Pfam" id="PF05711">
    <property type="entry name" value="TylF"/>
    <property type="match status" value="1"/>
</dbReference>
<evidence type="ECO:0000313" key="2">
    <source>
        <dbReference type="Proteomes" id="UP000239735"/>
    </source>
</evidence>
<dbReference type="InterPro" id="IPR008884">
    <property type="entry name" value="TylF_MeTrfase"/>
</dbReference>
<dbReference type="SUPFAM" id="SSF53335">
    <property type="entry name" value="S-adenosyl-L-methionine-dependent methyltransferases"/>
    <property type="match status" value="1"/>
</dbReference>
<dbReference type="Proteomes" id="UP000239735">
    <property type="component" value="Unassembled WGS sequence"/>
</dbReference>
<dbReference type="PANTHER" id="PTHR40036">
    <property type="entry name" value="MACROCIN O-METHYLTRANSFERASE"/>
    <property type="match status" value="1"/>
</dbReference>
<gene>
    <name evidence="1" type="ORF">SBA5_970028</name>
</gene>
<evidence type="ECO:0000313" key="1">
    <source>
        <dbReference type="EMBL" id="SPE32303.1"/>
    </source>
</evidence>
<dbReference type="EMBL" id="OKRB01000160">
    <property type="protein sequence ID" value="SPE32303.1"/>
    <property type="molecule type" value="Genomic_DNA"/>
</dbReference>
<reference evidence="2" key="1">
    <citation type="submission" date="2018-02" db="EMBL/GenBank/DDBJ databases">
        <authorList>
            <person name="Hausmann B."/>
        </authorList>
    </citation>
    <scope>NUCLEOTIDE SEQUENCE [LARGE SCALE GENOMIC DNA]</scope>
    <source>
        <strain evidence="2">Peat soil MAG SbA5</strain>
    </source>
</reference>
<dbReference type="InterPro" id="IPR029063">
    <property type="entry name" value="SAM-dependent_MTases_sf"/>
</dbReference>